<accession>A0A8J3JNU6</accession>
<dbReference type="InterPro" id="IPR029033">
    <property type="entry name" value="His_PPase_superfam"/>
</dbReference>
<dbReference type="Pfam" id="PF00300">
    <property type="entry name" value="His_Phos_1"/>
    <property type="match status" value="1"/>
</dbReference>
<dbReference type="Proteomes" id="UP000601223">
    <property type="component" value="Unassembled WGS sequence"/>
</dbReference>
<dbReference type="SUPFAM" id="SSF53254">
    <property type="entry name" value="Phosphoglycerate mutase-like"/>
    <property type="match status" value="1"/>
</dbReference>
<evidence type="ECO:0000313" key="2">
    <source>
        <dbReference type="Proteomes" id="UP000601223"/>
    </source>
</evidence>
<keyword evidence="2" id="KW-1185">Reference proteome</keyword>
<proteinExistence type="predicted"/>
<dbReference type="Gene3D" id="3.40.50.1240">
    <property type="entry name" value="Phosphoglycerate mutase-like"/>
    <property type="match status" value="1"/>
</dbReference>
<dbReference type="InterPro" id="IPR050275">
    <property type="entry name" value="PGM_Phosphatase"/>
</dbReference>
<dbReference type="EMBL" id="BONF01000033">
    <property type="protein sequence ID" value="GIF84112.1"/>
    <property type="molecule type" value="Genomic_DNA"/>
</dbReference>
<organism evidence="1 2">
    <name type="scientific">Catellatospora bangladeshensis</name>
    <dbReference type="NCBI Taxonomy" id="310355"/>
    <lineage>
        <taxon>Bacteria</taxon>
        <taxon>Bacillati</taxon>
        <taxon>Actinomycetota</taxon>
        <taxon>Actinomycetes</taxon>
        <taxon>Micromonosporales</taxon>
        <taxon>Micromonosporaceae</taxon>
        <taxon>Catellatospora</taxon>
    </lineage>
</organism>
<name>A0A8J3JNU6_9ACTN</name>
<dbReference type="GO" id="GO:0016791">
    <property type="term" value="F:phosphatase activity"/>
    <property type="evidence" value="ECO:0007669"/>
    <property type="project" value="TreeGrafter"/>
</dbReference>
<protein>
    <submittedName>
        <fullName evidence="1">Phosphoglycerate mutase</fullName>
    </submittedName>
</protein>
<dbReference type="RefSeq" id="WP_203751884.1">
    <property type="nucleotide sequence ID" value="NZ_BONF01000033.1"/>
</dbReference>
<comment type="caution">
    <text evidence="1">The sequence shown here is derived from an EMBL/GenBank/DDBJ whole genome shotgun (WGS) entry which is preliminary data.</text>
</comment>
<gene>
    <name evidence="1" type="ORF">Cba03nite_54610</name>
</gene>
<dbReference type="InterPro" id="IPR013078">
    <property type="entry name" value="His_Pase_superF_clade-1"/>
</dbReference>
<sequence length="205" mass="22158">MGTRLIFVRHGESVHSVERFIGGRNGCRGLTATGHEQAARVAERLAVELADAGPVALYHSELRRAVETAAPIAAALGVPAEADCGLFTWHYPAYADGQPVEVLKNAPLPGGGVHRPFQIENETWAELVVRTGRSIMDIAHRHAGETAVLVGHSETVNAAFHTLGAQPLLRAFDTVVAPASITEWTVDTHPTESPYTRWTLRRFSA</sequence>
<dbReference type="PANTHER" id="PTHR48100">
    <property type="entry name" value="BROAD-SPECIFICITY PHOSPHATASE YOR283W-RELATED"/>
    <property type="match status" value="1"/>
</dbReference>
<dbReference type="AlphaFoldDB" id="A0A8J3JNU6"/>
<dbReference type="SMART" id="SM00855">
    <property type="entry name" value="PGAM"/>
    <property type="match status" value="1"/>
</dbReference>
<dbReference type="GO" id="GO:0005737">
    <property type="term" value="C:cytoplasm"/>
    <property type="evidence" value="ECO:0007669"/>
    <property type="project" value="TreeGrafter"/>
</dbReference>
<dbReference type="CDD" id="cd07067">
    <property type="entry name" value="HP_PGM_like"/>
    <property type="match status" value="1"/>
</dbReference>
<dbReference type="PANTHER" id="PTHR48100:SF1">
    <property type="entry name" value="HISTIDINE PHOSPHATASE FAMILY PROTEIN-RELATED"/>
    <property type="match status" value="1"/>
</dbReference>
<reference evidence="1 2" key="1">
    <citation type="submission" date="2021-01" db="EMBL/GenBank/DDBJ databases">
        <title>Whole genome shotgun sequence of Catellatospora bangladeshensis NBRC 107357.</title>
        <authorList>
            <person name="Komaki H."/>
            <person name="Tamura T."/>
        </authorList>
    </citation>
    <scope>NUCLEOTIDE SEQUENCE [LARGE SCALE GENOMIC DNA]</scope>
    <source>
        <strain evidence="1 2">NBRC 107357</strain>
    </source>
</reference>
<evidence type="ECO:0000313" key="1">
    <source>
        <dbReference type="EMBL" id="GIF84112.1"/>
    </source>
</evidence>